<dbReference type="SMART" id="SM00184">
    <property type="entry name" value="RING"/>
    <property type="match status" value="1"/>
</dbReference>
<evidence type="ECO:0000256" key="7">
    <source>
        <dbReference type="ARBA" id="ARBA00023136"/>
    </source>
</evidence>
<proteinExistence type="inferred from homology"/>
<evidence type="ECO:0000256" key="5">
    <source>
        <dbReference type="ARBA" id="ARBA00022833"/>
    </source>
</evidence>
<comment type="subcellular location">
    <subcellularLocation>
        <location evidence="1">Membrane</location>
    </subcellularLocation>
</comment>
<dbReference type="PANTHER" id="PTHR46539">
    <property type="entry name" value="E3 UBIQUITIN-PROTEIN LIGASE ATL42"/>
    <property type="match status" value="1"/>
</dbReference>
<evidence type="ECO:0000256" key="10">
    <source>
        <dbReference type="SAM" id="Phobius"/>
    </source>
</evidence>
<evidence type="ECO:0000259" key="11">
    <source>
        <dbReference type="PROSITE" id="PS50089"/>
    </source>
</evidence>
<dbReference type="PANTHER" id="PTHR46539:SF1">
    <property type="entry name" value="E3 UBIQUITIN-PROTEIN LIGASE ATL42"/>
    <property type="match status" value="1"/>
</dbReference>
<dbReference type="EMBL" id="GISG01068058">
    <property type="protein sequence ID" value="MBA4629023.1"/>
    <property type="molecule type" value="Transcribed_RNA"/>
</dbReference>
<sequence length="161" mass="17965">MITQISQSMLLITDHLWGKLVVLVAALFIVAGLPLMRWVRGPDRIQATRYRPKPSMDGAGDGPLCAVCLDSLTRGQRIRIMPKCKHFYHLGCIDAWLESHCTCPICRTPVIPLTHIHHQQLGDKRRINLIFSLILLVEVVSNKLGYPLDFGISIALSANSS</sequence>
<dbReference type="GO" id="GO:0008270">
    <property type="term" value="F:zinc ion binding"/>
    <property type="evidence" value="ECO:0007669"/>
    <property type="project" value="UniProtKB-KW"/>
</dbReference>
<keyword evidence="2 10" id="KW-0812">Transmembrane</keyword>
<name>A0A7C9D153_OPUST</name>
<reference evidence="12" key="1">
    <citation type="journal article" date="2013" name="J. Plant Res.">
        <title>Effect of fungi and light on seed germination of three Opuntia species from semiarid lands of central Mexico.</title>
        <authorList>
            <person name="Delgado-Sanchez P."/>
            <person name="Jimenez-Bremont J.F."/>
            <person name="Guerrero-Gonzalez Mde L."/>
            <person name="Flores J."/>
        </authorList>
    </citation>
    <scope>NUCLEOTIDE SEQUENCE</scope>
    <source>
        <tissue evidence="12">Cladode</tissue>
    </source>
</reference>
<dbReference type="Gene3D" id="3.30.40.10">
    <property type="entry name" value="Zinc/RING finger domain, C3HC4 (zinc finger)"/>
    <property type="match status" value="1"/>
</dbReference>
<accession>A0A7C9D153</accession>
<dbReference type="InterPro" id="IPR013083">
    <property type="entry name" value="Znf_RING/FYVE/PHD"/>
</dbReference>
<dbReference type="SUPFAM" id="SSF57850">
    <property type="entry name" value="RING/U-box"/>
    <property type="match status" value="1"/>
</dbReference>
<feature type="transmembrane region" description="Helical" evidence="10">
    <location>
        <begin position="20"/>
        <end position="39"/>
    </location>
</feature>
<evidence type="ECO:0000256" key="6">
    <source>
        <dbReference type="ARBA" id="ARBA00022989"/>
    </source>
</evidence>
<dbReference type="UniPathway" id="UPA00143"/>
<evidence type="ECO:0000256" key="9">
    <source>
        <dbReference type="PROSITE-ProRule" id="PRU00175"/>
    </source>
</evidence>
<keyword evidence="5" id="KW-0862">Zinc</keyword>
<dbReference type="InterPro" id="IPR001841">
    <property type="entry name" value="Znf_RING"/>
</dbReference>
<dbReference type="GO" id="GO:0016567">
    <property type="term" value="P:protein ubiquitination"/>
    <property type="evidence" value="ECO:0007669"/>
    <property type="project" value="UniProtKB-UniPathway"/>
</dbReference>
<dbReference type="Pfam" id="PF13639">
    <property type="entry name" value="zf-RING_2"/>
    <property type="match status" value="1"/>
</dbReference>
<dbReference type="GO" id="GO:0016020">
    <property type="term" value="C:membrane"/>
    <property type="evidence" value="ECO:0007669"/>
    <property type="project" value="UniProtKB-SubCell"/>
</dbReference>
<evidence type="ECO:0000256" key="4">
    <source>
        <dbReference type="ARBA" id="ARBA00022771"/>
    </source>
</evidence>
<keyword evidence="4 9" id="KW-0863">Zinc-finger</keyword>
<comment type="similarity">
    <text evidence="8">Belongs to the RING-type zinc finger family. ATL subfamily.</text>
</comment>
<evidence type="ECO:0000256" key="3">
    <source>
        <dbReference type="ARBA" id="ARBA00022723"/>
    </source>
</evidence>
<protein>
    <recommendedName>
        <fullName evidence="11">RING-type domain-containing protein</fullName>
    </recommendedName>
</protein>
<feature type="domain" description="RING-type" evidence="11">
    <location>
        <begin position="65"/>
        <end position="107"/>
    </location>
</feature>
<keyword evidence="7 10" id="KW-0472">Membrane</keyword>
<keyword evidence="6 10" id="KW-1133">Transmembrane helix</keyword>
<dbReference type="AlphaFoldDB" id="A0A7C9D153"/>
<reference evidence="12" key="2">
    <citation type="submission" date="2020-07" db="EMBL/GenBank/DDBJ databases">
        <authorList>
            <person name="Vera ALvarez R."/>
            <person name="Arias-Moreno D.M."/>
            <person name="Jimenez-Jacinto V."/>
            <person name="Jimenez-Bremont J.F."/>
            <person name="Swaminathan K."/>
            <person name="Moose S.P."/>
            <person name="Guerrero-Gonzalez M.L."/>
            <person name="Marino-Ramirez L."/>
            <person name="Landsman D."/>
            <person name="Rodriguez-Kessler M."/>
            <person name="Delgado-Sanchez P."/>
        </authorList>
    </citation>
    <scope>NUCLEOTIDE SEQUENCE</scope>
    <source>
        <tissue evidence="12">Cladode</tissue>
    </source>
</reference>
<evidence type="ECO:0000313" key="12">
    <source>
        <dbReference type="EMBL" id="MBA4629023.1"/>
    </source>
</evidence>
<evidence type="ECO:0000256" key="1">
    <source>
        <dbReference type="ARBA" id="ARBA00004370"/>
    </source>
</evidence>
<organism evidence="12">
    <name type="scientific">Opuntia streptacantha</name>
    <name type="common">Prickly pear cactus</name>
    <name type="synonym">Opuntia cardona</name>
    <dbReference type="NCBI Taxonomy" id="393608"/>
    <lineage>
        <taxon>Eukaryota</taxon>
        <taxon>Viridiplantae</taxon>
        <taxon>Streptophyta</taxon>
        <taxon>Embryophyta</taxon>
        <taxon>Tracheophyta</taxon>
        <taxon>Spermatophyta</taxon>
        <taxon>Magnoliopsida</taxon>
        <taxon>eudicotyledons</taxon>
        <taxon>Gunneridae</taxon>
        <taxon>Pentapetalae</taxon>
        <taxon>Caryophyllales</taxon>
        <taxon>Cactineae</taxon>
        <taxon>Cactaceae</taxon>
        <taxon>Opuntioideae</taxon>
        <taxon>Opuntia</taxon>
    </lineage>
</organism>
<evidence type="ECO:0000256" key="8">
    <source>
        <dbReference type="ARBA" id="ARBA00024209"/>
    </source>
</evidence>
<evidence type="ECO:0000256" key="2">
    <source>
        <dbReference type="ARBA" id="ARBA00022692"/>
    </source>
</evidence>
<dbReference type="PROSITE" id="PS50089">
    <property type="entry name" value="ZF_RING_2"/>
    <property type="match status" value="1"/>
</dbReference>
<keyword evidence="3" id="KW-0479">Metal-binding</keyword>